<protein>
    <submittedName>
        <fullName evidence="1">Uncharacterized protein</fullName>
    </submittedName>
</protein>
<dbReference type="Proteomes" id="UP000249299">
    <property type="component" value="Unassembled WGS sequence"/>
</dbReference>
<sequence>MFYGPERAEVLVASSVSKQVVDNFGAICPIVVEIANRRSAKGGVFFEFQEFRNGSNFGIIFQFLAKMRWCFLAKLMGNEQIP</sequence>
<proteinExistence type="predicted"/>
<evidence type="ECO:0000313" key="2">
    <source>
        <dbReference type="Proteomes" id="UP000249299"/>
    </source>
</evidence>
<gene>
    <name evidence="1" type="ORF">CH339_14705</name>
</gene>
<dbReference type="AlphaFoldDB" id="A0A327JK23"/>
<keyword evidence="2" id="KW-1185">Reference proteome</keyword>
<dbReference type="EMBL" id="NPEV01000033">
    <property type="protein sequence ID" value="RAI26235.1"/>
    <property type="molecule type" value="Genomic_DNA"/>
</dbReference>
<organism evidence="1 2">
    <name type="scientific">Rhodobium orientis</name>
    <dbReference type="NCBI Taxonomy" id="34017"/>
    <lineage>
        <taxon>Bacteria</taxon>
        <taxon>Pseudomonadati</taxon>
        <taxon>Pseudomonadota</taxon>
        <taxon>Alphaproteobacteria</taxon>
        <taxon>Hyphomicrobiales</taxon>
        <taxon>Rhodobiaceae</taxon>
        <taxon>Rhodobium</taxon>
    </lineage>
</organism>
<accession>A0A327JK23</accession>
<name>A0A327JK23_9HYPH</name>
<reference evidence="1 2" key="1">
    <citation type="submission" date="2017-07" db="EMBL/GenBank/DDBJ databases">
        <title>Draft Genome Sequences of Select Purple Nonsulfur Bacteria.</title>
        <authorList>
            <person name="Lasarre B."/>
            <person name="Mckinlay J.B."/>
        </authorList>
    </citation>
    <scope>NUCLEOTIDE SEQUENCE [LARGE SCALE GENOMIC DNA]</scope>
    <source>
        <strain evidence="1 2">DSM 11290</strain>
    </source>
</reference>
<evidence type="ECO:0000313" key="1">
    <source>
        <dbReference type="EMBL" id="RAI26235.1"/>
    </source>
</evidence>
<comment type="caution">
    <text evidence="1">The sequence shown here is derived from an EMBL/GenBank/DDBJ whole genome shotgun (WGS) entry which is preliminary data.</text>
</comment>